<accession>A0A7D9I4C8</accession>
<keyword evidence="12" id="KW-1185">Reference proteome</keyword>
<evidence type="ECO:0000256" key="2">
    <source>
        <dbReference type="ARBA" id="ARBA00006281"/>
    </source>
</evidence>
<dbReference type="Proteomes" id="UP001152795">
    <property type="component" value="Unassembled WGS sequence"/>
</dbReference>
<dbReference type="Pfam" id="PF20981">
    <property type="entry name" value="AAR2_1st"/>
    <property type="match status" value="1"/>
</dbReference>
<dbReference type="FunFam" id="1.25.40.550:FF:000001">
    <property type="entry name" value="AAR2 splicing factor homolog"/>
    <property type="match status" value="1"/>
</dbReference>
<sequence length="349" mass="39891">MDNEIAKKLFYEGAILVCFDVPEGTEFGIDYNSWNVGPKFKGVKMIPPGFHFVFYAAVGRSGQVAPRTGFFQYFKQKEIVVKKWDPTIEDLVDQVMSDEEMERLRADLENLDQNLGKYPYESLKKWVSLSGHVTESIMTQIEPVCKRISSLTEVTQENLVDGERSKGGGEIRTVACDTTLRFTPLPFRDFPVGASPAQITKLSMDKSQVLEEIMAKSTVKDILGELQLAFITFLVGQVYDAFEQWKNLIRLLCSCVDAVDKHPDVFEAFIGVIHFQLLETPQDFFVDIVSRNNFLVDNLHTFFMTVQDSAVSAKLKRKTQKFKEYLTKRFQWNFDEEPEEDAPVVVETP</sequence>
<dbReference type="InterPro" id="IPR038516">
    <property type="entry name" value="AAR2_N_sf"/>
</dbReference>
<dbReference type="PANTHER" id="PTHR12689:SF4">
    <property type="entry name" value="PROTEIN AAR2 HOMOLOG"/>
    <property type="match status" value="1"/>
</dbReference>
<dbReference type="CDD" id="cd13777">
    <property type="entry name" value="Aar2_N"/>
    <property type="match status" value="1"/>
</dbReference>
<evidence type="ECO:0000313" key="11">
    <source>
        <dbReference type="EMBL" id="CAB3996193.1"/>
    </source>
</evidence>
<proteinExistence type="inferred from homology"/>
<evidence type="ECO:0000256" key="5">
    <source>
        <dbReference type="ARBA" id="ARBA00022728"/>
    </source>
</evidence>
<feature type="domain" description="AAR2 C-terminal" evidence="9">
    <location>
        <begin position="182"/>
        <end position="335"/>
    </location>
</feature>
<gene>
    <name evidence="11" type="ORF">PACLA_8A075442B</name>
</gene>
<dbReference type="CDD" id="cd13778">
    <property type="entry name" value="Aar2_C"/>
    <property type="match status" value="1"/>
</dbReference>
<dbReference type="Gene3D" id="2.60.34.20">
    <property type="match status" value="1"/>
</dbReference>
<name>A0A7D9I4C8_PARCT</name>
<dbReference type="FunFam" id="2.60.34.20:FF:000001">
    <property type="entry name" value="protein AAR2 homolog"/>
    <property type="match status" value="1"/>
</dbReference>
<reference evidence="11" key="1">
    <citation type="submission" date="2020-04" db="EMBL/GenBank/DDBJ databases">
        <authorList>
            <person name="Alioto T."/>
            <person name="Alioto T."/>
            <person name="Gomez Garrido J."/>
        </authorList>
    </citation>
    <scope>NUCLEOTIDE SEQUENCE</scope>
    <source>
        <strain evidence="11">A484AB</strain>
    </source>
</reference>
<comment type="caution">
    <text evidence="11">The sequence shown here is derived from an EMBL/GenBank/DDBJ whole genome shotgun (WGS) entry which is preliminary data.</text>
</comment>
<dbReference type="InterPro" id="IPR033647">
    <property type="entry name" value="Aar2_N"/>
</dbReference>
<dbReference type="GO" id="GO:0005681">
    <property type="term" value="C:spliceosomal complex"/>
    <property type="evidence" value="ECO:0007669"/>
    <property type="project" value="UniProtKB-KW"/>
</dbReference>
<dbReference type="PANTHER" id="PTHR12689">
    <property type="entry name" value="A1 CISTRON SPLICING FACTOR AAR2-RELATED"/>
    <property type="match status" value="1"/>
</dbReference>
<dbReference type="EMBL" id="CACRXK020002819">
    <property type="protein sequence ID" value="CAB3996193.1"/>
    <property type="molecule type" value="Genomic_DNA"/>
</dbReference>
<dbReference type="OrthoDB" id="201752at2759"/>
<keyword evidence="4" id="KW-0507">mRNA processing</keyword>
<comment type="similarity">
    <text evidence="2">Belongs to the AAR2 family.</text>
</comment>
<evidence type="ECO:0000256" key="7">
    <source>
        <dbReference type="ARBA" id="ARBA00030625"/>
    </source>
</evidence>
<dbReference type="GO" id="GO:0000244">
    <property type="term" value="P:spliceosomal tri-snRNP complex assembly"/>
    <property type="evidence" value="ECO:0007669"/>
    <property type="project" value="TreeGrafter"/>
</dbReference>
<dbReference type="InterPro" id="IPR007946">
    <property type="entry name" value="AAR2"/>
</dbReference>
<feature type="domain" description="AAR2 N-terminal" evidence="10">
    <location>
        <begin position="12"/>
        <end position="143"/>
    </location>
</feature>
<dbReference type="InterPro" id="IPR038514">
    <property type="entry name" value="AAR2_C_sf"/>
</dbReference>
<organism evidence="11 12">
    <name type="scientific">Paramuricea clavata</name>
    <name type="common">Red gorgonian</name>
    <name type="synonym">Violescent sea-whip</name>
    <dbReference type="NCBI Taxonomy" id="317549"/>
    <lineage>
        <taxon>Eukaryota</taxon>
        <taxon>Metazoa</taxon>
        <taxon>Cnidaria</taxon>
        <taxon>Anthozoa</taxon>
        <taxon>Octocorallia</taxon>
        <taxon>Malacalcyonacea</taxon>
        <taxon>Plexauridae</taxon>
        <taxon>Paramuricea</taxon>
    </lineage>
</organism>
<evidence type="ECO:0000256" key="3">
    <source>
        <dbReference type="ARBA" id="ARBA00016372"/>
    </source>
</evidence>
<dbReference type="Gene3D" id="1.25.40.550">
    <property type="entry name" value="Aar2, C-terminal domain-like"/>
    <property type="match status" value="1"/>
</dbReference>
<dbReference type="AlphaFoldDB" id="A0A7D9I4C8"/>
<evidence type="ECO:0000259" key="9">
    <source>
        <dbReference type="Pfam" id="PF05282"/>
    </source>
</evidence>
<evidence type="ECO:0000259" key="10">
    <source>
        <dbReference type="Pfam" id="PF20981"/>
    </source>
</evidence>
<protein>
    <recommendedName>
        <fullName evidence="3">Protein AAR2 homolog</fullName>
    </recommendedName>
    <alternativeName>
        <fullName evidence="7">AAR2 splicing factor homolog</fullName>
    </alternativeName>
</protein>
<evidence type="ECO:0000313" key="12">
    <source>
        <dbReference type="Proteomes" id="UP001152795"/>
    </source>
</evidence>
<keyword evidence="5" id="KW-0747">Spliceosome</keyword>
<evidence type="ECO:0000256" key="8">
    <source>
        <dbReference type="ARBA" id="ARBA00047009"/>
    </source>
</evidence>
<dbReference type="Pfam" id="PF05282">
    <property type="entry name" value="AAR2"/>
    <property type="match status" value="1"/>
</dbReference>
<evidence type="ECO:0000256" key="1">
    <source>
        <dbReference type="ARBA" id="ARBA00003708"/>
    </source>
</evidence>
<comment type="subunit">
    <text evidence="8">Interacts with PRPF8 (via RNase H homology domain). Component of a U5 snRNP complex that contains PRPF8.</text>
</comment>
<dbReference type="InterPro" id="IPR033648">
    <property type="entry name" value="AAR2_C"/>
</dbReference>
<comment type="function">
    <text evidence="1">Component of the U5 snRNP complex that is required for spliceosome assembly and for pre-mRNA splicing.</text>
</comment>
<evidence type="ECO:0000256" key="6">
    <source>
        <dbReference type="ARBA" id="ARBA00023187"/>
    </source>
</evidence>
<evidence type="ECO:0000256" key="4">
    <source>
        <dbReference type="ARBA" id="ARBA00022664"/>
    </source>
</evidence>
<keyword evidence="6" id="KW-0508">mRNA splicing</keyword>